<evidence type="ECO:0000313" key="2">
    <source>
        <dbReference type="EMBL" id="EMY15768.1"/>
    </source>
</evidence>
<name>N1U5J7_9LEPT</name>
<keyword evidence="1" id="KW-0812">Transmembrane</keyword>
<keyword evidence="1" id="KW-0472">Membrane</keyword>
<sequence>MERVLKRVLSILKGKLRIGFSIRLRVFSFKMFFSWLFFC</sequence>
<dbReference type="Proteomes" id="UP000012249">
    <property type="component" value="Unassembled WGS sequence"/>
</dbReference>
<reference evidence="2 3" key="1">
    <citation type="submission" date="2013-02" db="EMBL/GenBank/DDBJ databases">
        <authorList>
            <person name="Harkins D.M."/>
            <person name="Durkin A.S."/>
            <person name="Brinkac L.M."/>
            <person name="Haft D.H."/>
            <person name="Selengut J.D."/>
            <person name="Sanka R."/>
            <person name="DePew J."/>
            <person name="Purushe J."/>
            <person name="Haake D.A."/>
            <person name="Matsunaga J."/>
            <person name="Vinetz J.M."/>
            <person name="Sutton G.G."/>
            <person name="Nierman W.C."/>
            <person name="Fouts D.E."/>
        </authorList>
    </citation>
    <scope>NUCLEOTIDE SEQUENCE [LARGE SCALE GENOMIC DNA]</scope>
    <source>
        <strain evidence="2 3">Ecochallenge</strain>
    </source>
</reference>
<keyword evidence="1" id="KW-1133">Transmembrane helix</keyword>
<organism evidence="2 3">
    <name type="scientific">Leptospira weilii str. Ecochallenge</name>
    <dbReference type="NCBI Taxonomy" id="1049986"/>
    <lineage>
        <taxon>Bacteria</taxon>
        <taxon>Pseudomonadati</taxon>
        <taxon>Spirochaetota</taxon>
        <taxon>Spirochaetia</taxon>
        <taxon>Leptospirales</taxon>
        <taxon>Leptospiraceae</taxon>
        <taxon>Leptospira</taxon>
    </lineage>
</organism>
<protein>
    <submittedName>
        <fullName evidence="2">Uncharacterized protein</fullName>
    </submittedName>
</protein>
<proteinExistence type="predicted"/>
<evidence type="ECO:0000313" key="3">
    <source>
        <dbReference type="Proteomes" id="UP000012249"/>
    </source>
</evidence>
<feature type="transmembrane region" description="Helical" evidence="1">
    <location>
        <begin position="20"/>
        <end position="38"/>
    </location>
</feature>
<dbReference type="EMBL" id="AHMI02000067">
    <property type="protein sequence ID" value="EMY15768.1"/>
    <property type="molecule type" value="Genomic_DNA"/>
</dbReference>
<comment type="caution">
    <text evidence="2">The sequence shown here is derived from an EMBL/GenBank/DDBJ whole genome shotgun (WGS) entry which is preliminary data.</text>
</comment>
<evidence type="ECO:0000256" key="1">
    <source>
        <dbReference type="SAM" id="Phobius"/>
    </source>
</evidence>
<gene>
    <name evidence="2" type="ORF">LEP1GSC043_1094</name>
</gene>
<accession>N1U5J7</accession>
<dbReference type="AlphaFoldDB" id="N1U5J7"/>